<evidence type="ECO:0000313" key="6">
    <source>
        <dbReference type="EMBL" id="CAE0624537.1"/>
    </source>
</evidence>
<dbReference type="AlphaFoldDB" id="A0A7S3UTE6"/>
<dbReference type="GO" id="GO:0000421">
    <property type="term" value="C:autophagosome membrane"/>
    <property type="evidence" value="ECO:0007669"/>
    <property type="project" value="TreeGrafter"/>
</dbReference>
<name>A0A7S3UTE6_HETAK</name>
<reference evidence="6" key="1">
    <citation type="submission" date="2021-01" db="EMBL/GenBank/DDBJ databases">
        <authorList>
            <person name="Corre E."/>
            <person name="Pelletier E."/>
            <person name="Niang G."/>
            <person name="Scheremetjew M."/>
            <person name="Finn R."/>
            <person name="Kale V."/>
            <person name="Holt S."/>
            <person name="Cochrane G."/>
            <person name="Meng A."/>
            <person name="Brown T."/>
            <person name="Cohen L."/>
        </authorList>
    </citation>
    <scope>NUCLEOTIDE SEQUENCE</scope>
    <source>
        <strain evidence="6">CCMP3107</strain>
    </source>
</reference>
<dbReference type="GO" id="GO:0000045">
    <property type="term" value="P:autophagosome assembly"/>
    <property type="evidence" value="ECO:0007669"/>
    <property type="project" value="InterPro"/>
</dbReference>
<feature type="region of interest" description="Disordered" evidence="5">
    <location>
        <begin position="1"/>
        <end position="25"/>
    </location>
</feature>
<dbReference type="GO" id="GO:0034045">
    <property type="term" value="C:phagophore assembly site membrane"/>
    <property type="evidence" value="ECO:0007669"/>
    <property type="project" value="TreeGrafter"/>
</dbReference>
<sequence length="124" mass="13754">MGGLSSDQQSESKSVCTTSNQQAQDDVSFSWAQRASGKVRLQFKAVGNAPIMKKNKFLIGSHEKFQQVMVFLRNQLKLPPTESLFLYINGAFAPSPDQTISSLYECFQIQGELILNYSIVGAWG</sequence>
<dbReference type="Pfam" id="PF04110">
    <property type="entry name" value="APG12"/>
    <property type="match status" value="1"/>
</dbReference>
<keyword evidence="3 4" id="KW-0072">Autophagy</keyword>
<evidence type="ECO:0000256" key="1">
    <source>
        <dbReference type="ARBA" id="ARBA00022499"/>
    </source>
</evidence>
<evidence type="ECO:0000256" key="3">
    <source>
        <dbReference type="ARBA" id="ARBA00023006"/>
    </source>
</evidence>
<dbReference type="EMBL" id="HBIU01008090">
    <property type="protein sequence ID" value="CAE0624537.1"/>
    <property type="molecule type" value="Transcribed_RNA"/>
</dbReference>
<organism evidence="6">
    <name type="scientific">Heterosigma akashiwo</name>
    <name type="common">Chromophytic alga</name>
    <name type="synonym">Heterosigma carterae</name>
    <dbReference type="NCBI Taxonomy" id="2829"/>
    <lineage>
        <taxon>Eukaryota</taxon>
        <taxon>Sar</taxon>
        <taxon>Stramenopiles</taxon>
        <taxon>Ochrophyta</taxon>
        <taxon>Raphidophyceae</taxon>
        <taxon>Chattonellales</taxon>
        <taxon>Chattonellaceae</taxon>
        <taxon>Heterosigma</taxon>
    </lineage>
</organism>
<dbReference type="FunFam" id="3.10.20.90:FF:000150">
    <property type="entry name" value="Ubiquitin-like protein ATG12"/>
    <property type="match status" value="1"/>
</dbReference>
<dbReference type="GO" id="GO:0000422">
    <property type="term" value="P:autophagy of mitochondrion"/>
    <property type="evidence" value="ECO:0007669"/>
    <property type="project" value="TreeGrafter"/>
</dbReference>
<evidence type="ECO:0000256" key="5">
    <source>
        <dbReference type="SAM" id="MobiDB-lite"/>
    </source>
</evidence>
<dbReference type="InterPro" id="IPR029071">
    <property type="entry name" value="Ubiquitin-like_domsf"/>
</dbReference>
<dbReference type="GO" id="GO:0019776">
    <property type="term" value="F:Atg8-family ligase activity"/>
    <property type="evidence" value="ECO:0007669"/>
    <property type="project" value="TreeGrafter"/>
</dbReference>
<dbReference type="GO" id="GO:0097352">
    <property type="term" value="P:autophagosome maturation"/>
    <property type="evidence" value="ECO:0007669"/>
    <property type="project" value="TreeGrafter"/>
</dbReference>
<dbReference type="GO" id="GO:0061723">
    <property type="term" value="P:glycophagy"/>
    <property type="evidence" value="ECO:0007669"/>
    <property type="project" value="TreeGrafter"/>
</dbReference>
<evidence type="ECO:0000256" key="2">
    <source>
        <dbReference type="ARBA" id="ARBA00022786"/>
    </source>
</evidence>
<comment type="subunit">
    <text evidence="4">Forms a conjugate with ATG5.</text>
</comment>
<comment type="similarity">
    <text evidence="4">Belongs to the ATG12 family.</text>
</comment>
<evidence type="ECO:0000256" key="4">
    <source>
        <dbReference type="RuleBase" id="RU361201"/>
    </source>
</evidence>
<dbReference type="GO" id="GO:0034274">
    <property type="term" value="C:Atg12-Atg5-Atg16 complex"/>
    <property type="evidence" value="ECO:0007669"/>
    <property type="project" value="TreeGrafter"/>
</dbReference>
<accession>A0A7S3UTE6</accession>
<protein>
    <recommendedName>
        <fullName evidence="4">Ubiquitin-like protein ATG12</fullName>
    </recommendedName>
</protein>
<keyword evidence="1 4" id="KW-1017">Isopeptide bond</keyword>
<dbReference type="SUPFAM" id="SSF54236">
    <property type="entry name" value="Ubiquitin-like"/>
    <property type="match status" value="1"/>
</dbReference>
<dbReference type="GO" id="GO:0034727">
    <property type="term" value="P:piecemeal microautophagy of the nucleus"/>
    <property type="evidence" value="ECO:0007669"/>
    <property type="project" value="TreeGrafter"/>
</dbReference>
<dbReference type="PANTHER" id="PTHR13385">
    <property type="entry name" value="AUTOPHAGY PROTEIN 12"/>
    <property type="match status" value="1"/>
</dbReference>
<dbReference type="InterPro" id="IPR007242">
    <property type="entry name" value="Atg12"/>
</dbReference>
<keyword evidence="2 4" id="KW-0833">Ubl conjugation pathway</keyword>
<gene>
    <name evidence="6" type="ORF">HAKA00212_LOCUS3204</name>
</gene>
<dbReference type="PANTHER" id="PTHR13385:SF0">
    <property type="entry name" value="UBIQUITIN-LIKE PROTEIN ATG12"/>
    <property type="match status" value="1"/>
</dbReference>
<proteinExistence type="inferred from homology"/>
<dbReference type="CDD" id="cd01612">
    <property type="entry name" value="Ubl_ATG12"/>
    <property type="match status" value="1"/>
</dbReference>
<dbReference type="Gene3D" id="3.10.20.90">
    <property type="entry name" value="Phosphatidylinositol 3-kinase Catalytic Subunit, Chain A, domain 1"/>
    <property type="match status" value="1"/>
</dbReference>